<protein>
    <submittedName>
        <fullName evidence="2">Uncharacterized protein</fullName>
    </submittedName>
</protein>
<keyword evidence="1" id="KW-0472">Membrane</keyword>
<dbReference type="Proteomes" id="UP001157938">
    <property type="component" value="Unassembled WGS sequence"/>
</dbReference>
<dbReference type="EMBL" id="CAKLBC010001663">
    <property type="protein sequence ID" value="CAH0493084.1"/>
    <property type="molecule type" value="Genomic_DNA"/>
</dbReference>
<accession>A0ABN8CHZ3</accession>
<proteinExistence type="predicted"/>
<gene>
    <name evidence="2" type="ORF">PFR001_LOCUS8246</name>
</gene>
<reference evidence="2 3" key="1">
    <citation type="submission" date="2021-11" db="EMBL/GenBank/DDBJ databases">
        <authorList>
            <person name="Islam A."/>
            <person name="Islam S."/>
            <person name="Flora M.S."/>
            <person name="Rahman M."/>
            <person name="Ziaur R.M."/>
            <person name="Epstein J.H."/>
            <person name="Hassan M."/>
            <person name="Klassen M."/>
            <person name="Woodard K."/>
            <person name="Webb A."/>
            <person name="Webby R.J."/>
            <person name="El Zowalaty M.E."/>
        </authorList>
    </citation>
    <scope>NUCLEOTIDE SEQUENCE [LARGE SCALE GENOMIC DNA]</scope>
    <source>
        <strain evidence="2">Pf1</strain>
    </source>
</reference>
<feature type="transmembrane region" description="Helical" evidence="1">
    <location>
        <begin position="36"/>
        <end position="58"/>
    </location>
</feature>
<comment type="caution">
    <text evidence="2">The sequence shown here is derived from an EMBL/GenBank/DDBJ whole genome shotgun (WGS) entry which is preliminary data.</text>
</comment>
<organism evidence="2 3">
    <name type="scientific">Peronospora farinosa</name>
    <dbReference type="NCBI Taxonomy" id="134698"/>
    <lineage>
        <taxon>Eukaryota</taxon>
        <taxon>Sar</taxon>
        <taxon>Stramenopiles</taxon>
        <taxon>Oomycota</taxon>
        <taxon>Peronosporomycetes</taxon>
        <taxon>Peronosporales</taxon>
        <taxon>Peronosporaceae</taxon>
        <taxon>Peronospora</taxon>
    </lineage>
</organism>
<keyword evidence="1" id="KW-0812">Transmembrane</keyword>
<evidence type="ECO:0000313" key="3">
    <source>
        <dbReference type="Proteomes" id="UP001157938"/>
    </source>
</evidence>
<keyword evidence="3" id="KW-1185">Reference proteome</keyword>
<keyword evidence="1" id="KW-1133">Transmembrane helix</keyword>
<evidence type="ECO:0000256" key="1">
    <source>
        <dbReference type="SAM" id="Phobius"/>
    </source>
</evidence>
<name>A0ABN8CHZ3_9STRA</name>
<evidence type="ECO:0000313" key="2">
    <source>
        <dbReference type="EMBL" id="CAH0493084.1"/>
    </source>
</evidence>
<sequence>MFALIMSNFGAQSFGRAWYDMSNVKLRIIIEALEGIAAIVVPLWFLRCAFVVLFLCMYDALPTGRHYTVDPLQCNGNAAATRAESGAGSLVSFIFKRSRATSADESLKYKLSAET</sequence>